<organism evidence="1 2">
    <name type="scientific">Shewanella loihica (strain ATCC BAA-1088 / PV-4)</name>
    <dbReference type="NCBI Taxonomy" id="323850"/>
    <lineage>
        <taxon>Bacteria</taxon>
        <taxon>Pseudomonadati</taxon>
        <taxon>Pseudomonadota</taxon>
        <taxon>Gammaproteobacteria</taxon>
        <taxon>Alteromonadales</taxon>
        <taxon>Shewanellaceae</taxon>
        <taxon>Shewanella</taxon>
    </lineage>
</organism>
<dbReference type="Proteomes" id="UP000001558">
    <property type="component" value="Chromosome"/>
</dbReference>
<accession>A3QEK6</accession>
<reference evidence="1 2" key="1">
    <citation type="submission" date="2007-03" db="EMBL/GenBank/DDBJ databases">
        <title>Complete sequence of Shewanella loihica PV-4.</title>
        <authorList>
            <consortium name="US DOE Joint Genome Institute"/>
            <person name="Copeland A."/>
            <person name="Lucas S."/>
            <person name="Lapidus A."/>
            <person name="Barry K."/>
            <person name="Detter J.C."/>
            <person name="Glavina del Rio T."/>
            <person name="Hammon N."/>
            <person name="Israni S."/>
            <person name="Dalin E."/>
            <person name="Tice H."/>
            <person name="Pitluck S."/>
            <person name="Chain P."/>
            <person name="Malfatti S."/>
            <person name="Shin M."/>
            <person name="Vergez L."/>
            <person name="Schmutz J."/>
            <person name="Larimer F."/>
            <person name="Land M."/>
            <person name="Hauser L."/>
            <person name="Kyrpides N."/>
            <person name="Mikhailova N."/>
            <person name="Romine M.F."/>
            <person name="Serres G."/>
            <person name="Fredrickson J."/>
            <person name="Tiedje J."/>
            <person name="Richardson P."/>
        </authorList>
    </citation>
    <scope>NUCLEOTIDE SEQUENCE [LARGE SCALE GENOMIC DNA]</scope>
    <source>
        <strain evidence="2">ATCC BAA-1088 / PV-4</strain>
    </source>
</reference>
<dbReference type="KEGG" id="slo:Shew_2038"/>
<dbReference type="HOGENOM" id="CLU_1766761_0_0_6"/>
<dbReference type="EMBL" id="CP000606">
    <property type="protein sequence ID" value="ABO23904.1"/>
    <property type="molecule type" value="Genomic_DNA"/>
</dbReference>
<evidence type="ECO:0008006" key="3">
    <source>
        <dbReference type="Google" id="ProtNLM"/>
    </source>
</evidence>
<evidence type="ECO:0000313" key="1">
    <source>
        <dbReference type="EMBL" id="ABO23904.1"/>
    </source>
</evidence>
<keyword evidence="2" id="KW-1185">Reference proteome</keyword>
<proteinExistence type="predicted"/>
<dbReference type="AlphaFoldDB" id="A3QEK6"/>
<gene>
    <name evidence="1" type="ordered locus">Shew_2038</name>
</gene>
<dbReference type="OrthoDB" id="6401172at2"/>
<evidence type="ECO:0000313" key="2">
    <source>
        <dbReference type="Proteomes" id="UP000001558"/>
    </source>
</evidence>
<name>A3QEK6_SHELP</name>
<dbReference type="eggNOG" id="ENOG5031INJ">
    <property type="taxonomic scope" value="Bacteria"/>
</dbReference>
<dbReference type="InterPro" id="IPR022193">
    <property type="entry name" value="DUF3718"/>
</dbReference>
<sequence precursor="true">MKTGAFVSIGVAVTALGLGLSSQLAVGEEAAAAANISTNTNANYRFVAQDSSAETKICIAAGSDNSSALKRKLVNYDHNMRFGVNSISCNGVSLAQFAYQYQASQSFQFLERHSSIANRVKTKVSITDLASNRSGGGEPIVVMVSAK</sequence>
<dbReference type="Pfam" id="PF12514">
    <property type="entry name" value="DUF3718"/>
    <property type="match status" value="1"/>
</dbReference>
<protein>
    <recommendedName>
        <fullName evidence="3">DUF3718 domain-containing protein</fullName>
    </recommendedName>
</protein>
<dbReference type="RefSeq" id="WP_011865836.1">
    <property type="nucleotide sequence ID" value="NC_009092.1"/>
</dbReference>